<dbReference type="STRING" id="471514.AN477_19110"/>
<evidence type="ECO:0000256" key="2">
    <source>
        <dbReference type="ARBA" id="ARBA00023002"/>
    </source>
</evidence>
<proteinExistence type="inferred from homology"/>
<organism evidence="4 5">
    <name type="scientific">Alicyclobacillus ferrooxydans</name>
    <dbReference type="NCBI Taxonomy" id="471514"/>
    <lineage>
        <taxon>Bacteria</taxon>
        <taxon>Bacillati</taxon>
        <taxon>Bacillota</taxon>
        <taxon>Bacilli</taxon>
        <taxon>Bacillales</taxon>
        <taxon>Alicyclobacillaceae</taxon>
        <taxon>Alicyclobacillus</taxon>
    </lineage>
</organism>
<dbReference type="InterPro" id="IPR020904">
    <property type="entry name" value="Sc_DH/Rdtase_CS"/>
</dbReference>
<gene>
    <name evidence="4" type="ORF">AN477_19110</name>
</gene>
<dbReference type="PROSITE" id="PS00061">
    <property type="entry name" value="ADH_SHORT"/>
    <property type="match status" value="1"/>
</dbReference>
<accession>A0A0P9C9X9</accession>
<dbReference type="SUPFAM" id="SSF51735">
    <property type="entry name" value="NAD(P)-binding Rossmann-fold domains"/>
    <property type="match status" value="1"/>
</dbReference>
<dbReference type="AlphaFoldDB" id="A0A0P9C9X9"/>
<evidence type="ECO:0000313" key="4">
    <source>
        <dbReference type="EMBL" id="KPV42192.1"/>
    </source>
</evidence>
<dbReference type="Proteomes" id="UP000050482">
    <property type="component" value="Unassembled WGS sequence"/>
</dbReference>
<comment type="caution">
    <text evidence="4">The sequence shown here is derived from an EMBL/GenBank/DDBJ whole genome shotgun (WGS) entry which is preliminary data.</text>
</comment>
<keyword evidence="2" id="KW-0560">Oxidoreductase</keyword>
<evidence type="ECO:0000313" key="5">
    <source>
        <dbReference type="Proteomes" id="UP000050482"/>
    </source>
</evidence>
<evidence type="ECO:0000256" key="1">
    <source>
        <dbReference type="ARBA" id="ARBA00006484"/>
    </source>
</evidence>
<sequence>MALITGTNSGFGLLTSIALAKDGYQVISTMRNTGKGDTLRSAAGRAGVTDRIDIMQMDVTNETQVRDVVERVVARYGRIDVLINNAGYAAGGLVEEVALSEWRRQFETNVFGVLACTQAVLPCMREQGAGRIVTVSSISGRIAMPGLGPYSASKFALEGMMESLRFEVARYGISVVLIEPGPYQTNVWENSLRGYQMDPDSPYSDTANRLYKQVQNTAKSAGDPMEVVGVIRKVLRHRSPKFRYPVGKGMRLALTARKWLPWRLFERVVQSQM</sequence>
<comment type="similarity">
    <text evidence="1 3">Belongs to the short-chain dehydrogenases/reductases (SDR) family.</text>
</comment>
<dbReference type="InterPro" id="IPR036291">
    <property type="entry name" value="NAD(P)-bd_dom_sf"/>
</dbReference>
<protein>
    <submittedName>
        <fullName evidence="4">Short-chain dehydrogenase</fullName>
    </submittedName>
</protein>
<dbReference type="InterPro" id="IPR002347">
    <property type="entry name" value="SDR_fam"/>
</dbReference>
<dbReference type="CDD" id="cd05374">
    <property type="entry name" value="17beta-HSD-like_SDR_c"/>
    <property type="match status" value="1"/>
</dbReference>
<dbReference type="InterPro" id="IPR051911">
    <property type="entry name" value="SDR_oxidoreductase"/>
</dbReference>
<dbReference type="NCBIfam" id="NF005372">
    <property type="entry name" value="PRK06914.1"/>
    <property type="match status" value="1"/>
</dbReference>
<dbReference type="EMBL" id="LJCO01000082">
    <property type="protein sequence ID" value="KPV42192.1"/>
    <property type="molecule type" value="Genomic_DNA"/>
</dbReference>
<dbReference type="Gene3D" id="3.40.50.720">
    <property type="entry name" value="NAD(P)-binding Rossmann-like Domain"/>
    <property type="match status" value="1"/>
</dbReference>
<dbReference type="PANTHER" id="PTHR43976">
    <property type="entry name" value="SHORT CHAIN DEHYDROGENASE"/>
    <property type="match status" value="1"/>
</dbReference>
<evidence type="ECO:0000256" key="3">
    <source>
        <dbReference type="RuleBase" id="RU000363"/>
    </source>
</evidence>
<dbReference type="PRINTS" id="PR00080">
    <property type="entry name" value="SDRFAMILY"/>
</dbReference>
<dbReference type="Pfam" id="PF00106">
    <property type="entry name" value="adh_short"/>
    <property type="match status" value="1"/>
</dbReference>
<reference evidence="4 5" key="1">
    <citation type="submission" date="2015-09" db="EMBL/GenBank/DDBJ databases">
        <title>Draft genome sequence of Alicyclobacillus ferrooxydans DSM 22381.</title>
        <authorList>
            <person name="Hemp J."/>
        </authorList>
    </citation>
    <scope>NUCLEOTIDE SEQUENCE [LARGE SCALE GENOMIC DNA]</scope>
    <source>
        <strain evidence="4 5">TC-34</strain>
    </source>
</reference>
<dbReference type="GO" id="GO:0016491">
    <property type="term" value="F:oxidoreductase activity"/>
    <property type="evidence" value="ECO:0007669"/>
    <property type="project" value="UniProtKB-KW"/>
</dbReference>
<dbReference type="PRINTS" id="PR00081">
    <property type="entry name" value="GDHRDH"/>
</dbReference>
<dbReference type="PANTHER" id="PTHR43976:SF16">
    <property type="entry name" value="SHORT-CHAIN DEHYDROGENASE_REDUCTASE FAMILY PROTEIN"/>
    <property type="match status" value="1"/>
</dbReference>
<keyword evidence="5" id="KW-1185">Reference proteome</keyword>
<dbReference type="PATRIC" id="fig|471514.4.peg.1509"/>
<name>A0A0P9C9X9_9BACL</name>